<accession>A0A067N7W9</accession>
<dbReference type="PROSITE" id="PS00455">
    <property type="entry name" value="AMP_BINDING"/>
    <property type="match status" value="1"/>
</dbReference>
<evidence type="ECO:0000313" key="5">
    <source>
        <dbReference type="Proteomes" id="UP000027195"/>
    </source>
</evidence>
<dbReference type="SUPFAM" id="SSF56801">
    <property type="entry name" value="Acetyl-CoA synthetase-like"/>
    <property type="match status" value="1"/>
</dbReference>
<dbReference type="EMBL" id="KL198018">
    <property type="protein sequence ID" value="KDQ20222.1"/>
    <property type="molecule type" value="Genomic_DNA"/>
</dbReference>
<dbReference type="Pfam" id="PF07993">
    <property type="entry name" value="NAD_binding_4"/>
    <property type="match status" value="1"/>
</dbReference>
<dbReference type="HOGENOM" id="CLU_002220_1_0_1"/>
<dbReference type="InterPro" id="IPR042099">
    <property type="entry name" value="ANL_N_sf"/>
</dbReference>
<dbReference type="Gene3D" id="3.40.50.720">
    <property type="entry name" value="NAD(P)-binding Rossmann-like Domain"/>
    <property type="match status" value="1"/>
</dbReference>
<organism evidence="4 5">
    <name type="scientific">Botryobasidium botryosum (strain FD-172 SS1)</name>
    <dbReference type="NCBI Taxonomy" id="930990"/>
    <lineage>
        <taxon>Eukaryota</taxon>
        <taxon>Fungi</taxon>
        <taxon>Dikarya</taxon>
        <taxon>Basidiomycota</taxon>
        <taxon>Agaricomycotina</taxon>
        <taxon>Agaricomycetes</taxon>
        <taxon>Cantharellales</taxon>
        <taxon>Botryobasidiaceae</taxon>
        <taxon>Botryobasidium</taxon>
    </lineage>
</organism>
<proteinExistence type="predicted"/>
<dbReference type="Pfam" id="PF23562">
    <property type="entry name" value="AMP-binding_C_3"/>
    <property type="match status" value="1"/>
</dbReference>
<dbReference type="Proteomes" id="UP000027195">
    <property type="component" value="Unassembled WGS sequence"/>
</dbReference>
<dbReference type="AlphaFoldDB" id="A0A067N7W9"/>
<evidence type="ECO:0000256" key="1">
    <source>
        <dbReference type="ARBA" id="ARBA00022450"/>
    </source>
</evidence>
<dbReference type="InterPro" id="IPR020806">
    <property type="entry name" value="PKS_PP-bd"/>
</dbReference>
<dbReference type="STRING" id="930990.A0A067N7W9"/>
<keyword evidence="5" id="KW-1185">Reference proteome</keyword>
<dbReference type="GO" id="GO:0031177">
    <property type="term" value="F:phosphopantetheine binding"/>
    <property type="evidence" value="ECO:0007669"/>
    <property type="project" value="InterPro"/>
</dbReference>
<dbReference type="OrthoDB" id="429813at2759"/>
<dbReference type="InterPro" id="IPR020845">
    <property type="entry name" value="AMP-binding_CS"/>
</dbReference>
<dbReference type="PANTHER" id="PTHR43439:SF2">
    <property type="entry name" value="ENZYME, PUTATIVE (JCVI)-RELATED"/>
    <property type="match status" value="1"/>
</dbReference>
<evidence type="ECO:0000259" key="3">
    <source>
        <dbReference type="SMART" id="SM00823"/>
    </source>
</evidence>
<dbReference type="Pfam" id="PF00501">
    <property type="entry name" value="AMP-binding"/>
    <property type="match status" value="1"/>
</dbReference>
<keyword evidence="2" id="KW-0597">Phosphoprotein</keyword>
<dbReference type="InterPro" id="IPR036736">
    <property type="entry name" value="ACP-like_sf"/>
</dbReference>
<sequence length="1052" mass="115957">MAHNGSHPLFRFTTPSTMREICWEEVAFAVHRAARHILNLLGPPSTDNSVISIIAATDAIAFFTFVNGALRAGYQPFPISTRNSADAVAYLLKQTDSRTVFVSSDDAMQTLTRDSIKGLGEKVAVHPMPQFDEVYPEDVRQAELLPPMERPGLDEIGLVLHSSGSSSFPKPIYITHRMLLTWTRVPWYGEVDLCGAIISLHGLPLFHAYAQISFTFPHSTGAVIATYRPSTPPIMPTPQNFYEELQAIDCTVVITVPIIIEAWARDPEKIKRLSKVKAILYGGSSLSKSVGDMLSANGVRVTPGYGSTEVGPFLTVLSREPAREEDWEYFVLSRHLSAHLIPQNDGTSAAEICIMSTDFYRPAVINTEIDGKAAYATNDLVIPHPTKPRTYKVYGRVDDQIALSSGEKTNPIPIESILMTDPRIRYPIVFGNGKFQNGILVEPAPAYSFDPSDEAALSEYRNEIWPTVERANASAPSHSRLFKEMIVVASPSKPFTYTIKGTPRRKAVLTEYADEIEAAYTALEESARSEVDAPADWDETSILDFVRKVVQGVLGKEVSDVVDIFQHGCDSLQATHVRNAIMRTLRAANFNTSPIQQSFVYENPKIAALAKFILDVVAPNPASNPSHPDSGTGATRARSSKEKEIESLIAELTSSFPARDVSNGTSRLESAGESEVILLTGSTGGLGAAILAQLLTTPSVSRVYALNRRSGNGKALKARHAEVFAERGLDAALLESAKVVLVEGDTAVEKLGTSKELYEEIRDKVTCIMHIAWKVDFNLAFSSFEPLVRGVRNLVDLSFQSPRSSPPRLLFASSVGVLRNWEKDEPALEEPIHDIRVPLGSGYSESKWAVERILEIAAEKTALRPVVVRIGQLCGSSNGCWNRSEWVPSVVRSGEVLGCLPDCQDVISWIPTTNAASAIIEFRHSSFQIVHLAHPKPVDWSIVFKRIATSLDVKLVPYSEWLTALETRLQTAPSEVEEAKHNPAVLLLDTFSKYRGAQTPGREAMGVVKLDLRKTREAARFVFNDANLPQIGIQDVDRWLEYWQRIGLLRSE</sequence>
<dbReference type="Gene3D" id="3.40.50.12780">
    <property type="entry name" value="N-terminal domain of ligase-like"/>
    <property type="match status" value="1"/>
</dbReference>
<dbReference type="PANTHER" id="PTHR43439">
    <property type="entry name" value="PHENYLACETATE-COENZYME A LIGASE"/>
    <property type="match status" value="1"/>
</dbReference>
<evidence type="ECO:0000256" key="2">
    <source>
        <dbReference type="ARBA" id="ARBA00022553"/>
    </source>
</evidence>
<feature type="domain" description="Polyketide synthase-like phosphopantetheine-binding" evidence="3">
    <location>
        <begin position="543"/>
        <end position="617"/>
    </location>
</feature>
<dbReference type="SUPFAM" id="SSF47336">
    <property type="entry name" value="ACP-like"/>
    <property type="match status" value="1"/>
</dbReference>
<gene>
    <name evidence="4" type="ORF">BOTBODRAFT_27640</name>
</gene>
<reference evidence="5" key="1">
    <citation type="journal article" date="2014" name="Proc. Natl. Acad. Sci. U.S.A.">
        <title>Extensive sampling of basidiomycete genomes demonstrates inadequacy of the white-rot/brown-rot paradigm for wood decay fungi.</title>
        <authorList>
            <person name="Riley R."/>
            <person name="Salamov A.A."/>
            <person name="Brown D.W."/>
            <person name="Nagy L.G."/>
            <person name="Floudas D."/>
            <person name="Held B.W."/>
            <person name="Levasseur A."/>
            <person name="Lombard V."/>
            <person name="Morin E."/>
            <person name="Otillar R."/>
            <person name="Lindquist E.A."/>
            <person name="Sun H."/>
            <person name="LaButti K.M."/>
            <person name="Schmutz J."/>
            <person name="Jabbour D."/>
            <person name="Luo H."/>
            <person name="Baker S.E."/>
            <person name="Pisabarro A.G."/>
            <person name="Walton J.D."/>
            <person name="Blanchette R.A."/>
            <person name="Henrissat B."/>
            <person name="Martin F."/>
            <person name="Cullen D."/>
            <person name="Hibbett D.S."/>
            <person name="Grigoriev I.V."/>
        </authorList>
    </citation>
    <scope>NUCLEOTIDE SEQUENCE [LARGE SCALE GENOMIC DNA]</scope>
    <source>
        <strain evidence="5">FD-172 SS1</strain>
    </source>
</reference>
<dbReference type="InterPro" id="IPR036291">
    <property type="entry name" value="NAD(P)-bd_dom_sf"/>
</dbReference>
<protein>
    <recommendedName>
        <fullName evidence="3">Polyketide synthase-like phosphopantetheine-binding domain-containing protein</fullName>
    </recommendedName>
</protein>
<dbReference type="SMART" id="SM00823">
    <property type="entry name" value="PKS_PP"/>
    <property type="match status" value="1"/>
</dbReference>
<dbReference type="SUPFAM" id="SSF51735">
    <property type="entry name" value="NAD(P)-binding Rossmann-fold domains"/>
    <property type="match status" value="1"/>
</dbReference>
<dbReference type="InterPro" id="IPR000873">
    <property type="entry name" value="AMP-dep_synth/lig_dom"/>
</dbReference>
<dbReference type="InterPro" id="IPR051414">
    <property type="entry name" value="Adenylate-forming_Reductase"/>
</dbReference>
<dbReference type="Gene3D" id="1.10.1200.10">
    <property type="entry name" value="ACP-like"/>
    <property type="match status" value="1"/>
</dbReference>
<evidence type="ECO:0000313" key="4">
    <source>
        <dbReference type="EMBL" id="KDQ20222.1"/>
    </source>
</evidence>
<keyword evidence="1" id="KW-0596">Phosphopantetheine</keyword>
<name>A0A067N7W9_BOTB1</name>
<dbReference type="InterPro" id="IPR013120">
    <property type="entry name" value="FAR_NAD-bd"/>
</dbReference>
<dbReference type="InParanoid" id="A0A067N7W9"/>